<dbReference type="EMBL" id="PZKL01000045">
    <property type="protein sequence ID" value="PTH78918.1"/>
    <property type="molecule type" value="Genomic_DNA"/>
</dbReference>
<proteinExistence type="predicted"/>
<comment type="caution">
    <text evidence="2">The sequence shown here is derived from an EMBL/GenBank/DDBJ whole genome shotgun (WGS) entry which is preliminary data.</text>
</comment>
<sequence length="334" mass="36091">MKKTPIFAAIALSLAGNAYASETPSSPCASADAPSPYQYSITAAPWAAETNFKYSFDSSGADTKYGTPTSELNFKGMKSSGVAITLDGSNGNGYRTLTLSLGKGSGSNGTMVDDDYYSEGYVGTGNPTRFSSTLSDSRMSNSFMLSYGYGSVFSFENPIISEVRLGYGISVAQHTFEAKGLEVLEDPYNMYGSKKELFGKDVQIIKMKNQQLLNSLDLGLKKTFSNGIALNAKTNAIFLGLMRTEDDHLKRQDLGSPSFVLTSAVYGLKTDLSASYSVDKLTFTAGANYMFLTPYDFNSNAEVFDKNDKSIGGVPIVSHEFKQIGYYAGATYHF</sequence>
<dbReference type="Gene3D" id="2.40.128.90">
    <property type="entry name" value="OMPT-like"/>
    <property type="match status" value="1"/>
</dbReference>
<organism evidence="2 3">
    <name type="scientific">Aeromonas veronii</name>
    <dbReference type="NCBI Taxonomy" id="654"/>
    <lineage>
        <taxon>Bacteria</taxon>
        <taxon>Pseudomonadati</taxon>
        <taxon>Pseudomonadota</taxon>
        <taxon>Gammaproteobacteria</taxon>
        <taxon>Aeromonadales</taxon>
        <taxon>Aeromonadaceae</taxon>
        <taxon>Aeromonas</taxon>
    </lineage>
</organism>
<accession>A0A2T4MWE3</accession>
<reference evidence="2 3" key="1">
    <citation type="submission" date="2018-03" db="EMBL/GenBank/DDBJ databases">
        <title>Aeromonas veronii whole genome sequencing and analysis.</title>
        <authorList>
            <person name="Xie H."/>
            <person name="Liu T."/>
            <person name="Wang K."/>
        </authorList>
    </citation>
    <scope>NUCLEOTIDE SEQUENCE [LARGE SCALE GENOMIC DNA]</scope>
    <source>
        <strain evidence="2 3">XH.VA.1</strain>
    </source>
</reference>
<feature type="signal peptide" evidence="1">
    <location>
        <begin position="1"/>
        <end position="20"/>
    </location>
</feature>
<protein>
    <submittedName>
        <fullName evidence="2">Uncharacterized protein</fullName>
    </submittedName>
</protein>
<feature type="chain" id="PRO_5015712001" evidence="1">
    <location>
        <begin position="21"/>
        <end position="334"/>
    </location>
</feature>
<evidence type="ECO:0000313" key="3">
    <source>
        <dbReference type="Proteomes" id="UP000241986"/>
    </source>
</evidence>
<evidence type="ECO:0000256" key="1">
    <source>
        <dbReference type="SAM" id="SignalP"/>
    </source>
</evidence>
<gene>
    <name evidence="2" type="ORF">DAA48_20985</name>
</gene>
<dbReference type="RefSeq" id="WP_107684543.1">
    <property type="nucleotide sequence ID" value="NZ_PZKL01000045.1"/>
</dbReference>
<dbReference type="Proteomes" id="UP000241986">
    <property type="component" value="Unassembled WGS sequence"/>
</dbReference>
<dbReference type="AlphaFoldDB" id="A0A2T4MWE3"/>
<name>A0A2T4MWE3_AERVE</name>
<evidence type="ECO:0000313" key="2">
    <source>
        <dbReference type="EMBL" id="PTH78918.1"/>
    </source>
</evidence>
<dbReference type="InterPro" id="IPR053724">
    <property type="entry name" value="OMP_A26_sf"/>
</dbReference>
<keyword evidence="1" id="KW-0732">Signal</keyword>